<evidence type="ECO:0000256" key="1">
    <source>
        <dbReference type="ARBA" id="ARBA00005915"/>
    </source>
</evidence>
<dbReference type="InterPro" id="IPR041122">
    <property type="entry name" value="RecJ_OB"/>
</dbReference>
<dbReference type="InterPro" id="IPR051673">
    <property type="entry name" value="SSDNA_exonuclease_RecJ"/>
</dbReference>
<keyword evidence="4" id="KW-0378">Hydrolase</keyword>
<keyword evidence="5 9" id="KW-0269">Exonuclease</keyword>
<comment type="similarity">
    <text evidence="1">Belongs to the RecJ family.</text>
</comment>
<evidence type="ECO:0000256" key="4">
    <source>
        <dbReference type="ARBA" id="ARBA00022801"/>
    </source>
</evidence>
<dbReference type="Proteomes" id="UP000178370">
    <property type="component" value="Unassembled WGS sequence"/>
</dbReference>
<comment type="caution">
    <text evidence="9">The sequence shown here is derived from an EMBL/GenBank/DDBJ whole genome shotgun (WGS) entry which is preliminary data.</text>
</comment>
<dbReference type="SUPFAM" id="SSF64182">
    <property type="entry name" value="DHH phosphoesterases"/>
    <property type="match status" value="1"/>
</dbReference>
<evidence type="ECO:0000256" key="2">
    <source>
        <dbReference type="ARBA" id="ARBA00019841"/>
    </source>
</evidence>
<accession>A0A1F6CMN1</accession>
<dbReference type="GO" id="GO:0008409">
    <property type="term" value="F:5'-3' exonuclease activity"/>
    <property type="evidence" value="ECO:0007669"/>
    <property type="project" value="InterPro"/>
</dbReference>
<dbReference type="InterPro" id="IPR001667">
    <property type="entry name" value="DDH_dom"/>
</dbReference>
<evidence type="ECO:0000259" key="6">
    <source>
        <dbReference type="Pfam" id="PF01368"/>
    </source>
</evidence>
<evidence type="ECO:0000259" key="8">
    <source>
        <dbReference type="Pfam" id="PF17768"/>
    </source>
</evidence>
<dbReference type="GO" id="GO:0006310">
    <property type="term" value="P:DNA recombination"/>
    <property type="evidence" value="ECO:0007669"/>
    <property type="project" value="InterPro"/>
</dbReference>
<dbReference type="Gene3D" id="3.10.310.30">
    <property type="match status" value="1"/>
</dbReference>
<dbReference type="EMBL" id="MFKV01000016">
    <property type="protein sequence ID" value="OGG50251.1"/>
    <property type="molecule type" value="Genomic_DNA"/>
</dbReference>
<dbReference type="Pfam" id="PF02272">
    <property type="entry name" value="DHHA1"/>
    <property type="match status" value="1"/>
</dbReference>
<feature type="domain" description="DDH" evidence="6">
    <location>
        <begin position="59"/>
        <end position="229"/>
    </location>
</feature>
<evidence type="ECO:0000313" key="9">
    <source>
        <dbReference type="EMBL" id="OGG50251.1"/>
    </source>
</evidence>
<name>A0A1F6CMN1_9BACT</name>
<organism evidence="9 10">
    <name type="scientific">Candidatus Kaiserbacteria bacterium RIFCSPHIGHO2_01_FULL_54_36</name>
    <dbReference type="NCBI Taxonomy" id="1798482"/>
    <lineage>
        <taxon>Bacteria</taxon>
        <taxon>Candidatus Kaiseribacteriota</taxon>
    </lineage>
</organism>
<evidence type="ECO:0000256" key="3">
    <source>
        <dbReference type="ARBA" id="ARBA00022722"/>
    </source>
</evidence>
<dbReference type="STRING" id="1798482.A2763_04720"/>
<dbReference type="PANTHER" id="PTHR30255:SF2">
    <property type="entry name" value="SINGLE-STRANDED-DNA-SPECIFIC EXONUCLEASE RECJ"/>
    <property type="match status" value="1"/>
</dbReference>
<feature type="domain" description="RecJ OB" evidence="8">
    <location>
        <begin position="457"/>
        <end position="557"/>
    </location>
</feature>
<dbReference type="Pfam" id="PF01368">
    <property type="entry name" value="DHH"/>
    <property type="match status" value="1"/>
</dbReference>
<dbReference type="Gene3D" id="3.90.1640.30">
    <property type="match status" value="1"/>
</dbReference>
<proteinExistence type="inferred from homology"/>
<evidence type="ECO:0000256" key="5">
    <source>
        <dbReference type="ARBA" id="ARBA00022839"/>
    </source>
</evidence>
<protein>
    <recommendedName>
        <fullName evidence="2">Single-stranded-DNA-specific exonuclease RecJ</fullName>
    </recommendedName>
</protein>
<sequence>MVISELVRTLLSKRGVESEHDIAAFLNPDYELHTHDPFLLAGMDVAVARLLSAIEKGERIAVYADFDCDGIPGAALLHDFFKKIEYENFEVYLPHRDMEGYGFHTDAIAKLAERGVKLIITIDVGTNAIEAVRFAKEKGVDVIITDHHLPTPRLRQAGEVTEEYVLPDAVAVLNPKLGEYPFPHLCGAGVAFKFVQAALAEGKRRALPSFEKIPNGWEKWLLDMVAIATVADMVQLIGENRALVHWGLQVLRKSPRPGIRALCSKLRLRQNELTENDIGFSIAPRINAASRMDEPQLALQLLTTQDTIEAETLAAQLEKLNASRKGVVAGLVREARKHVHTRYSASDRIVVLGNPEWKPALLGLAANSIMGERGGVVCLWGRDSSGKLKGSCRSDGDVSITELFSNARDVLVESGGHAASGGFTVSHENVHRLPEALSHAALSLVTGDAADNAIIHDCLLTLPEVSSPLFAEVSKLAPFGLGNPKPVFLLSGTIVTGVKRFGKEQNHVELMLECRKSGTTCRAFDFFRSPDGFSHVPQQGSEARVLATLERDTFRGGFALRIVDVIAPL</sequence>
<evidence type="ECO:0000259" key="7">
    <source>
        <dbReference type="Pfam" id="PF02272"/>
    </source>
</evidence>
<dbReference type="AlphaFoldDB" id="A0A1F6CMN1"/>
<dbReference type="GO" id="GO:0006281">
    <property type="term" value="P:DNA repair"/>
    <property type="evidence" value="ECO:0007669"/>
    <property type="project" value="InterPro"/>
</dbReference>
<dbReference type="NCBIfam" id="TIGR00644">
    <property type="entry name" value="recJ"/>
    <property type="match status" value="1"/>
</dbReference>
<dbReference type="PANTHER" id="PTHR30255">
    <property type="entry name" value="SINGLE-STRANDED-DNA-SPECIFIC EXONUCLEASE RECJ"/>
    <property type="match status" value="1"/>
</dbReference>
<feature type="domain" description="DHHA1" evidence="7">
    <location>
        <begin position="349"/>
        <end position="437"/>
    </location>
</feature>
<evidence type="ECO:0000313" key="10">
    <source>
        <dbReference type="Proteomes" id="UP000178370"/>
    </source>
</evidence>
<dbReference type="GO" id="GO:0003676">
    <property type="term" value="F:nucleic acid binding"/>
    <property type="evidence" value="ECO:0007669"/>
    <property type="project" value="InterPro"/>
</dbReference>
<reference evidence="9 10" key="1">
    <citation type="journal article" date="2016" name="Nat. Commun.">
        <title>Thousands of microbial genomes shed light on interconnected biogeochemical processes in an aquifer system.</title>
        <authorList>
            <person name="Anantharaman K."/>
            <person name="Brown C.T."/>
            <person name="Hug L.A."/>
            <person name="Sharon I."/>
            <person name="Castelle C.J."/>
            <person name="Probst A.J."/>
            <person name="Thomas B.C."/>
            <person name="Singh A."/>
            <person name="Wilkins M.J."/>
            <person name="Karaoz U."/>
            <person name="Brodie E.L."/>
            <person name="Williams K.H."/>
            <person name="Hubbard S.S."/>
            <person name="Banfield J.F."/>
        </authorList>
    </citation>
    <scope>NUCLEOTIDE SEQUENCE [LARGE SCALE GENOMIC DNA]</scope>
</reference>
<dbReference type="InterPro" id="IPR004610">
    <property type="entry name" value="RecJ"/>
</dbReference>
<dbReference type="InterPro" id="IPR038763">
    <property type="entry name" value="DHH_sf"/>
</dbReference>
<keyword evidence="3" id="KW-0540">Nuclease</keyword>
<gene>
    <name evidence="9" type="ORF">A2763_04720</name>
</gene>
<dbReference type="InterPro" id="IPR003156">
    <property type="entry name" value="DHHA1_dom"/>
</dbReference>
<dbReference type="Pfam" id="PF17768">
    <property type="entry name" value="RecJ_OB"/>
    <property type="match status" value="1"/>
</dbReference>